<accession>A0ABR1PD99</accession>
<comment type="caution">
    <text evidence="1">The sequence shown here is derived from an EMBL/GenBank/DDBJ whole genome shotgun (WGS) entry which is preliminary data.</text>
</comment>
<gene>
    <name evidence="1" type="ORF">SLS63_004928</name>
</gene>
<reference evidence="1 2" key="1">
    <citation type="submission" date="2024-02" db="EMBL/GenBank/DDBJ databases">
        <title>De novo assembly and annotation of 12 fungi associated with fruit tree decline syndrome in Ontario, Canada.</title>
        <authorList>
            <person name="Sulman M."/>
            <person name="Ellouze W."/>
            <person name="Ilyukhin E."/>
        </authorList>
    </citation>
    <scope>NUCLEOTIDE SEQUENCE [LARGE SCALE GENOMIC DNA]</scope>
    <source>
        <strain evidence="1 2">M169</strain>
    </source>
</reference>
<proteinExistence type="predicted"/>
<name>A0ABR1PD99_DIAER</name>
<organism evidence="1 2">
    <name type="scientific">Diaporthe eres</name>
    <name type="common">Phomopsis oblonga</name>
    <dbReference type="NCBI Taxonomy" id="83184"/>
    <lineage>
        <taxon>Eukaryota</taxon>
        <taxon>Fungi</taxon>
        <taxon>Dikarya</taxon>
        <taxon>Ascomycota</taxon>
        <taxon>Pezizomycotina</taxon>
        <taxon>Sordariomycetes</taxon>
        <taxon>Sordariomycetidae</taxon>
        <taxon>Diaporthales</taxon>
        <taxon>Diaporthaceae</taxon>
        <taxon>Diaporthe</taxon>
        <taxon>Diaporthe eres species complex</taxon>
    </lineage>
</organism>
<dbReference type="EMBL" id="JAKNSF020000019">
    <property type="protein sequence ID" value="KAK7732673.1"/>
    <property type="molecule type" value="Genomic_DNA"/>
</dbReference>
<keyword evidence="2" id="KW-1185">Reference proteome</keyword>
<evidence type="ECO:0008006" key="3">
    <source>
        <dbReference type="Google" id="ProtNLM"/>
    </source>
</evidence>
<dbReference type="Proteomes" id="UP001430848">
    <property type="component" value="Unassembled WGS sequence"/>
</dbReference>
<dbReference type="PROSITE" id="PS51257">
    <property type="entry name" value="PROKAR_LIPOPROTEIN"/>
    <property type="match status" value="1"/>
</dbReference>
<sequence length="166" mass="18517">MYPGKEIQMDEAKQDQEGGAGLYTLGLACCIGISVCGTYAQKAEPGEIRCDAFLAHLADGPLMEKTWQSLKSKVDRDKSNGLTDLKIRVCIVNPSTLKEDKTPGMKWSQAIIIEQQKLNDYYVIKATSLLTTTRRGSQKVDVQRHHINKEADMQITSGRWMLILDA</sequence>
<evidence type="ECO:0000313" key="1">
    <source>
        <dbReference type="EMBL" id="KAK7732673.1"/>
    </source>
</evidence>
<protein>
    <recommendedName>
        <fullName evidence="3">DUF4878 domain-containing protein</fullName>
    </recommendedName>
</protein>
<evidence type="ECO:0000313" key="2">
    <source>
        <dbReference type="Proteomes" id="UP001430848"/>
    </source>
</evidence>